<evidence type="ECO:0000313" key="4">
    <source>
        <dbReference type="Proteomes" id="UP000199256"/>
    </source>
</evidence>
<dbReference type="InterPro" id="IPR005346">
    <property type="entry name" value="RnfH"/>
</dbReference>
<comment type="similarity">
    <text evidence="1 2">Belongs to the UPF0125 (RnfH) family.</text>
</comment>
<dbReference type="RefSeq" id="WP_090253904.1">
    <property type="nucleotide sequence ID" value="NZ_FOAA01000010.1"/>
</dbReference>
<name>A0A1H7MXA9_9GAMM</name>
<dbReference type="InterPro" id="IPR016155">
    <property type="entry name" value="Mopterin_synth/thiamin_S_b"/>
</dbReference>
<dbReference type="PANTHER" id="PTHR37483:SF1">
    <property type="entry name" value="UPF0125 PROTEIN RATB"/>
    <property type="match status" value="1"/>
</dbReference>
<keyword evidence="4" id="KW-1185">Reference proteome</keyword>
<accession>A0A1H7MXA9</accession>
<dbReference type="Pfam" id="PF03658">
    <property type="entry name" value="Ub-RnfH"/>
    <property type="match status" value="1"/>
</dbReference>
<evidence type="ECO:0000313" key="3">
    <source>
        <dbReference type="EMBL" id="SEL15996.1"/>
    </source>
</evidence>
<evidence type="ECO:0000256" key="2">
    <source>
        <dbReference type="HAMAP-Rule" id="MF_00460"/>
    </source>
</evidence>
<dbReference type="HAMAP" id="MF_00460">
    <property type="entry name" value="UPF0125_RnfH"/>
    <property type="match status" value="1"/>
</dbReference>
<dbReference type="Proteomes" id="UP000199256">
    <property type="component" value="Unassembled WGS sequence"/>
</dbReference>
<protein>
    <recommendedName>
        <fullName evidence="2">UPF0125 protein SAMN05444515_11089</fullName>
    </recommendedName>
</protein>
<dbReference type="InterPro" id="IPR037021">
    <property type="entry name" value="RnfH_sf"/>
</dbReference>
<gene>
    <name evidence="3" type="ORF">SAMN05444515_11089</name>
</gene>
<dbReference type="EMBL" id="FOAA01000010">
    <property type="protein sequence ID" value="SEL15996.1"/>
    <property type="molecule type" value="Genomic_DNA"/>
</dbReference>
<dbReference type="PANTHER" id="PTHR37483">
    <property type="entry name" value="UPF0125 PROTEIN RATB"/>
    <property type="match status" value="1"/>
</dbReference>
<proteinExistence type="inferred from homology"/>
<dbReference type="AlphaFoldDB" id="A0A1H7MXA9"/>
<dbReference type="SUPFAM" id="SSF54285">
    <property type="entry name" value="MoaD/ThiS"/>
    <property type="match status" value="1"/>
</dbReference>
<dbReference type="Gene3D" id="3.10.20.280">
    <property type="entry name" value="RnfH-like"/>
    <property type="match status" value="1"/>
</dbReference>
<organism evidence="3 4">
    <name type="scientific">Ectothiorhodospira marina</name>
    <dbReference type="NCBI Taxonomy" id="1396821"/>
    <lineage>
        <taxon>Bacteria</taxon>
        <taxon>Pseudomonadati</taxon>
        <taxon>Pseudomonadota</taxon>
        <taxon>Gammaproteobacteria</taxon>
        <taxon>Chromatiales</taxon>
        <taxon>Ectothiorhodospiraceae</taxon>
        <taxon>Ectothiorhodospira</taxon>
    </lineage>
</organism>
<evidence type="ECO:0000256" key="1">
    <source>
        <dbReference type="ARBA" id="ARBA00010645"/>
    </source>
</evidence>
<dbReference type="STRING" id="1396821.SAMN05444515_11089"/>
<reference evidence="4" key="1">
    <citation type="submission" date="2016-10" db="EMBL/GenBank/DDBJ databases">
        <authorList>
            <person name="Varghese N."/>
            <person name="Submissions S."/>
        </authorList>
    </citation>
    <scope>NUCLEOTIDE SEQUENCE [LARGE SCALE GENOMIC DNA]</scope>
    <source>
        <strain evidence="4">DSM 241</strain>
    </source>
</reference>
<dbReference type="NCBIfam" id="NF002490">
    <property type="entry name" value="PRK01777.1"/>
    <property type="match status" value="1"/>
</dbReference>
<dbReference type="OrthoDB" id="9796575at2"/>
<sequence>MRVGVAYSDPNDRAWLKVDLPEGATVQQAIEQSGILKRFPDIDLDSQKVGIFGKFCKLDNPVQDGDRVEIYRPITVVDDDDDEDEDDDDD</sequence>